<dbReference type="GO" id="GO:0000981">
    <property type="term" value="F:DNA-binding transcription factor activity, RNA polymerase II-specific"/>
    <property type="evidence" value="ECO:0007669"/>
    <property type="project" value="TreeGrafter"/>
</dbReference>
<sequence>MEGKKTGGRQKIPMSKIENKDDRFATFSKRRSGLYKKASELVTMCDVDIGIILFSPTGKPFSFFHPTAEAVINRFLSPNLQLGENAHLVAANARNKVNQLNKMSEELESIEKAASVRTLQLDKMKENGQRSRWKSIEQLNADEVINFETWLNTTILNLNCRLKQLENEPSSS</sequence>
<dbReference type="PANTHER" id="PTHR11945">
    <property type="entry name" value="MADS BOX PROTEIN"/>
    <property type="match status" value="1"/>
</dbReference>
<feature type="domain" description="MADS-box" evidence="6">
    <location>
        <begin position="7"/>
        <end position="67"/>
    </location>
</feature>
<keyword evidence="5" id="KW-0539">Nucleus</keyword>
<comment type="caution">
    <text evidence="7">The sequence shown here is derived from an EMBL/GenBank/DDBJ whole genome shotgun (WGS) entry which is preliminary data.</text>
</comment>
<dbReference type="Gene3D" id="3.40.1810.10">
    <property type="entry name" value="Transcription factor, MADS-box"/>
    <property type="match status" value="1"/>
</dbReference>
<dbReference type="SMART" id="SM00432">
    <property type="entry name" value="MADS"/>
    <property type="match status" value="1"/>
</dbReference>
<evidence type="ECO:0000256" key="4">
    <source>
        <dbReference type="ARBA" id="ARBA00023163"/>
    </source>
</evidence>
<evidence type="ECO:0000313" key="8">
    <source>
        <dbReference type="Proteomes" id="UP001291623"/>
    </source>
</evidence>
<evidence type="ECO:0000313" key="7">
    <source>
        <dbReference type="EMBL" id="KAK4361523.1"/>
    </source>
</evidence>
<dbReference type="Pfam" id="PF00319">
    <property type="entry name" value="SRF-TF"/>
    <property type="match status" value="1"/>
</dbReference>
<evidence type="ECO:0000256" key="2">
    <source>
        <dbReference type="ARBA" id="ARBA00023015"/>
    </source>
</evidence>
<keyword evidence="3" id="KW-0238">DNA-binding</keyword>
<gene>
    <name evidence="7" type="ORF">RND71_020475</name>
</gene>
<organism evidence="7 8">
    <name type="scientific">Anisodus tanguticus</name>
    <dbReference type="NCBI Taxonomy" id="243964"/>
    <lineage>
        <taxon>Eukaryota</taxon>
        <taxon>Viridiplantae</taxon>
        <taxon>Streptophyta</taxon>
        <taxon>Embryophyta</taxon>
        <taxon>Tracheophyta</taxon>
        <taxon>Spermatophyta</taxon>
        <taxon>Magnoliopsida</taxon>
        <taxon>eudicotyledons</taxon>
        <taxon>Gunneridae</taxon>
        <taxon>Pentapetalae</taxon>
        <taxon>asterids</taxon>
        <taxon>lamiids</taxon>
        <taxon>Solanales</taxon>
        <taxon>Solanaceae</taxon>
        <taxon>Solanoideae</taxon>
        <taxon>Hyoscyameae</taxon>
        <taxon>Anisodus</taxon>
    </lineage>
</organism>
<dbReference type="PANTHER" id="PTHR11945:SF640">
    <property type="entry name" value="AGAMOUS-LIKE MADS-BOX PROTEIN AGL62"/>
    <property type="match status" value="1"/>
</dbReference>
<dbReference type="AlphaFoldDB" id="A0AAE1V9F3"/>
<dbReference type="InterPro" id="IPR036879">
    <property type="entry name" value="TF_MADSbox_sf"/>
</dbReference>
<accession>A0AAE1V9F3</accession>
<protein>
    <recommendedName>
        <fullName evidence="6">MADS-box domain-containing protein</fullName>
    </recommendedName>
</protein>
<dbReference type="PROSITE" id="PS50066">
    <property type="entry name" value="MADS_BOX_2"/>
    <property type="match status" value="1"/>
</dbReference>
<dbReference type="PRINTS" id="PR00404">
    <property type="entry name" value="MADSDOMAIN"/>
</dbReference>
<name>A0AAE1V9F3_9SOLA</name>
<keyword evidence="4" id="KW-0804">Transcription</keyword>
<dbReference type="GO" id="GO:0046983">
    <property type="term" value="F:protein dimerization activity"/>
    <property type="evidence" value="ECO:0007669"/>
    <property type="project" value="InterPro"/>
</dbReference>
<comment type="subcellular location">
    <subcellularLocation>
        <location evidence="1">Nucleus</location>
    </subcellularLocation>
</comment>
<dbReference type="InterPro" id="IPR002100">
    <property type="entry name" value="TF_MADSbox"/>
</dbReference>
<reference evidence="7" key="1">
    <citation type="submission" date="2023-12" db="EMBL/GenBank/DDBJ databases">
        <title>Genome assembly of Anisodus tanguticus.</title>
        <authorList>
            <person name="Wang Y.-J."/>
        </authorList>
    </citation>
    <scope>NUCLEOTIDE SEQUENCE</scope>
    <source>
        <strain evidence="7">KB-2021</strain>
        <tissue evidence="7">Leaf</tissue>
    </source>
</reference>
<proteinExistence type="predicted"/>
<evidence type="ECO:0000259" key="6">
    <source>
        <dbReference type="PROSITE" id="PS50066"/>
    </source>
</evidence>
<dbReference type="Proteomes" id="UP001291623">
    <property type="component" value="Unassembled WGS sequence"/>
</dbReference>
<dbReference type="GO" id="GO:0005634">
    <property type="term" value="C:nucleus"/>
    <property type="evidence" value="ECO:0007669"/>
    <property type="project" value="UniProtKB-SubCell"/>
</dbReference>
<dbReference type="GO" id="GO:0000978">
    <property type="term" value="F:RNA polymerase II cis-regulatory region sequence-specific DNA binding"/>
    <property type="evidence" value="ECO:0007669"/>
    <property type="project" value="TreeGrafter"/>
</dbReference>
<evidence type="ECO:0000256" key="5">
    <source>
        <dbReference type="ARBA" id="ARBA00023242"/>
    </source>
</evidence>
<evidence type="ECO:0000256" key="3">
    <source>
        <dbReference type="ARBA" id="ARBA00023125"/>
    </source>
</evidence>
<dbReference type="SUPFAM" id="SSF55455">
    <property type="entry name" value="SRF-like"/>
    <property type="match status" value="1"/>
</dbReference>
<evidence type="ECO:0000256" key="1">
    <source>
        <dbReference type="ARBA" id="ARBA00004123"/>
    </source>
</evidence>
<keyword evidence="2" id="KW-0805">Transcription regulation</keyword>
<dbReference type="EMBL" id="JAVYJV010000010">
    <property type="protein sequence ID" value="KAK4361523.1"/>
    <property type="molecule type" value="Genomic_DNA"/>
</dbReference>
<keyword evidence="8" id="KW-1185">Reference proteome</keyword>